<proteinExistence type="predicted"/>
<keyword evidence="2" id="KW-1185">Reference proteome</keyword>
<dbReference type="EMBL" id="AP018495">
    <property type="protein sequence ID" value="BBI30247.1"/>
    <property type="molecule type" value="Genomic_DNA"/>
</dbReference>
<sequence length="398" mass="44998">MQTPTKRARSEPLPVEAPKTSTVTVIAKDNVHFAIDVSFGQFTSEQYPHFRADASSVRIDISANDFRPLHTALTSLPFDRTSDSYRKNMVAVCAHLALADEPIDQWHQRCDTAARELNIASLLDAIQSVYAKHNTYVKDSIEKHVSPVVRADGFVDVAWRFKLRRTGVADDAERTDKIIDALIGGPSTKSVEMVLPRFSGDVRMPVQDEEGRRKVWCKFAESLPTFDRTKTTPYHYNLEVYAKLLEAWRPFLDLTRSMCIIPGSYERAVAFADSFLHVHSDQSLQAPLAAMKTVDGVELDNPFHLFVALCGNVGWWTSAASDLLLSAYKNDTKILSLVLDAEARFGSNLPRRCSRSNRICLETQLARAALEHIPEVETRDFIAKLTNDYFAHWPYYER</sequence>
<protein>
    <submittedName>
        <fullName evidence="1">Uncharacterized protein</fullName>
    </submittedName>
</protein>
<name>A0A3T1CWN4_9VIRU</name>
<evidence type="ECO:0000313" key="1">
    <source>
        <dbReference type="EMBL" id="BBI30247.1"/>
    </source>
</evidence>
<reference evidence="2" key="1">
    <citation type="journal article" date="2019" name="J. Virol.">
        <title>Medusavirus, a novel large DNA virus discovered from hot spring water.</title>
        <authorList>
            <person name="Yoshikawa G."/>
            <person name="Blanc-Mathieu R."/>
            <person name="Song C."/>
            <person name="Kayama Y."/>
            <person name="Mochizuki T."/>
            <person name="Murata K."/>
            <person name="Ogata H."/>
            <person name="Takemura M."/>
        </authorList>
    </citation>
    <scope>NUCLEOTIDE SEQUENCE [LARGE SCALE GENOMIC DNA]</scope>
</reference>
<dbReference type="Proteomes" id="UP001161669">
    <property type="component" value="Segment"/>
</dbReference>
<evidence type="ECO:0000313" key="2">
    <source>
        <dbReference type="Proteomes" id="UP001161669"/>
    </source>
</evidence>
<dbReference type="KEGG" id="vg:80540599"/>
<organism evidence="1 2">
    <name type="scientific">Acanthamoeba castellanii medusavirus J1</name>
    <dbReference type="NCBI Taxonomy" id="3114988"/>
    <lineage>
        <taxon>Viruses</taxon>
        <taxon>Varidnaviria</taxon>
        <taxon>Bamfordvirae</taxon>
        <taxon>Nucleocytoviricota</taxon>
        <taxon>Megaviricetes</taxon>
        <taxon>Mamonoviridae</taxon>
        <taxon>Medusavirus</taxon>
        <taxon>Medusavirus medusae</taxon>
    </lineage>
</organism>
<accession>A0A3T1CWN4</accession>